<dbReference type="EMBL" id="JAGQFT010000113">
    <property type="protein sequence ID" value="MBR0563264.1"/>
    <property type="molecule type" value="Genomic_DNA"/>
</dbReference>
<reference evidence="3 4" key="1">
    <citation type="journal article" date="2021" name="Microbiol. Resour. Announc.">
        <title>Draft Genome Sequence of Coralloluteibacterium stylophorae LMG 29479T.</title>
        <authorList>
            <person name="Karlyshev A.V."/>
            <person name="Kudryashova E.B."/>
            <person name="Ariskina E.V."/>
            <person name="Conroy A.P."/>
            <person name="Abidueva E.Y."/>
        </authorList>
    </citation>
    <scope>NUCLEOTIDE SEQUENCE [LARGE SCALE GENOMIC DNA]</scope>
    <source>
        <strain evidence="3 4">LMG 29479</strain>
    </source>
</reference>
<dbReference type="EMBL" id="JAGQFT020000006">
    <property type="protein sequence ID" value="MBS7457527.1"/>
    <property type="molecule type" value="Genomic_DNA"/>
</dbReference>
<keyword evidence="4" id="KW-1185">Reference proteome</keyword>
<gene>
    <name evidence="3" type="ORF">KB893_010310</name>
    <name evidence="2" type="ORF">KB893_12180</name>
</gene>
<evidence type="ECO:0000313" key="2">
    <source>
        <dbReference type="EMBL" id="MBR0563264.1"/>
    </source>
</evidence>
<reference evidence="2" key="2">
    <citation type="submission" date="2021-04" db="EMBL/GenBank/DDBJ databases">
        <authorList>
            <person name="Karlyshev A.V."/>
        </authorList>
    </citation>
    <scope>NUCLEOTIDE SEQUENCE</scope>
    <source>
        <strain evidence="2">LMG 29479</strain>
    </source>
</reference>
<dbReference type="Proteomes" id="UP000675747">
    <property type="component" value="Unassembled WGS sequence"/>
</dbReference>
<feature type="signal peptide" evidence="1">
    <location>
        <begin position="1"/>
        <end position="28"/>
    </location>
</feature>
<protein>
    <submittedName>
        <fullName evidence="2">DUF3011 domain-containing protein</fullName>
    </submittedName>
</protein>
<proteinExistence type="predicted"/>
<name>A0A8J7VWT1_9GAMM</name>
<dbReference type="PROSITE" id="PS51257">
    <property type="entry name" value="PROKAR_LIPOPROTEIN"/>
    <property type="match status" value="1"/>
</dbReference>
<evidence type="ECO:0000313" key="4">
    <source>
        <dbReference type="Proteomes" id="UP000675747"/>
    </source>
</evidence>
<keyword evidence="1" id="KW-0732">Signal</keyword>
<evidence type="ECO:0000256" key="1">
    <source>
        <dbReference type="SAM" id="SignalP"/>
    </source>
</evidence>
<feature type="chain" id="PRO_5042774312" evidence="1">
    <location>
        <begin position="29"/>
        <end position="175"/>
    </location>
</feature>
<organism evidence="2">
    <name type="scientific">Coralloluteibacterium stylophorae</name>
    <dbReference type="NCBI Taxonomy" id="1776034"/>
    <lineage>
        <taxon>Bacteria</taxon>
        <taxon>Pseudomonadati</taxon>
        <taxon>Pseudomonadota</taxon>
        <taxon>Gammaproteobacteria</taxon>
        <taxon>Lysobacterales</taxon>
        <taxon>Lysobacteraceae</taxon>
        <taxon>Coralloluteibacterium</taxon>
    </lineage>
</organism>
<dbReference type="InterPro" id="IPR021381">
    <property type="entry name" value="DUF3011"/>
</dbReference>
<comment type="caution">
    <text evidence="2">The sequence shown here is derived from an EMBL/GenBank/DDBJ whole genome shotgun (WGS) entry which is preliminary data.</text>
</comment>
<dbReference type="RefSeq" id="WP_211927182.1">
    <property type="nucleotide sequence ID" value="NZ_JAGQFT020000006.1"/>
</dbReference>
<sequence>MRATPSSLACVTVLACVAMSLSAADAHAARGDRDGSRRCKSDDFDYRHCDLDTRGGVELVHQHSKTRCVRGRNWGWDRDGVWVDDGCDAEFRSGARGGWEHGGRGDGARTFRCKSYDFDYNHCDADVRGARVELVRQRSKTDCRQGRNWGVDRGGIWVDEGCDAEFRVAGGRRGR</sequence>
<dbReference type="Pfam" id="PF11218">
    <property type="entry name" value="DUF3011"/>
    <property type="match status" value="1"/>
</dbReference>
<accession>A0A8J7VWT1</accession>
<evidence type="ECO:0000313" key="3">
    <source>
        <dbReference type="EMBL" id="MBS7457527.1"/>
    </source>
</evidence>
<dbReference type="AlphaFoldDB" id="A0A8J7VWT1"/>